<accession>A0A229YWB2</accession>
<gene>
    <name evidence="1" type="ORF">CFD26_103952</name>
</gene>
<evidence type="ECO:0000313" key="2">
    <source>
        <dbReference type="Proteomes" id="UP000215289"/>
    </source>
</evidence>
<name>A0A229YWB2_9EURO</name>
<reference evidence="1 2" key="1">
    <citation type="submission" date="2018-08" db="EMBL/GenBank/DDBJ databases">
        <title>Draft genome sequences of two Aspergillus turcosus clinical strains isolated from bronchoalveolar lavage fluid: one azole-susceptible and the other azole-resistant.</title>
        <authorList>
            <person name="Parent-Michaud M."/>
            <person name="Dufresne P.J."/>
            <person name="Fournier E."/>
            <person name="Martineau C."/>
            <person name="Moreira S."/>
            <person name="Perkins V."/>
            <person name="De Repentigny L."/>
            <person name="Dufresne S.F."/>
        </authorList>
    </citation>
    <scope>NUCLEOTIDE SEQUENCE [LARGE SCALE GENOMIC DNA]</scope>
    <source>
        <strain evidence="1">HMR AF 1038</strain>
    </source>
</reference>
<evidence type="ECO:0000313" key="1">
    <source>
        <dbReference type="EMBL" id="RLL98441.1"/>
    </source>
</evidence>
<sequence>MQQWTNGEVRTGLHRVSRPRDCEDEIVLESWTKPEFLTGDKKPIYENLTTPEYQILRNGVLAADHITSEITTPTLANRCDSGLS</sequence>
<keyword evidence="2" id="KW-1185">Reference proteome</keyword>
<dbReference type="Proteomes" id="UP000215289">
    <property type="component" value="Unassembled WGS sequence"/>
</dbReference>
<dbReference type="STRING" id="1245748.A0A229YWB2"/>
<organism evidence="1 2">
    <name type="scientific">Aspergillus turcosus</name>
    <dbReference type="NCBI Taxonomy" id="1245748"/>
    <lineage>
        <taxon>Eukaryota</taxon>
        <taxon>Fungi</taxon>
        <taxon>Dikarya</taxon>
        <taxon>Ascomycota</taxon>
        <taxon>Pezizomycotina</taxon>
        <taxon>Eurotiomycetes</taxon>
        <taxon>Eurotiomycetidae</taxon>
        <taxon>Eurotiales</taxon>
        <taxon>Aspergillaceae</taxon>
        <taxon>Aspergillus</taxon>
        <taxon>Aspergillus subgen. Fumigati</taxon>
    </lineage>
</organism>
<proteinExistence type="predicted"/>
<dbReference type="EMBL" id="NIDN02000052">
    <property type="protein sequence ID" value="RLL98441.1"/>
    <property type="molecule type" value="Genomic_DNA"/>
</dbReference>
<dbReference type="AlphaFoldDB" id="A0A229YWB2"/>
<comment type="caution">
    <text evidence="1">The sequence shown here is derived from an EMBL/GenBank/DDBJ whole genome shotgun (WGS) entry which is preliminary data.</text>
</comment>
<protein>
    <submittedName>
        <fullName evidence="1">Uncharacterized protein</fullName>
    </submittedName>
</protein>